<gene>
    <name evidence="3" type="ORF">Cni_G07691</name>
</gene>
<feature type="signal peptide" evidence="2">
    <location>
        <begin position="1"/>
        <end position="20"/>
    </location>
</feature>
<dbReference type="EMBL" id="CP136891">
    <property type="protein sequence ID" value="WOK98979.1"/>
    <property type="molecule type" value="Genomic_DNA"/>
</dbReference>
<protein>
    <submittedName>
        <fullName evidence="3">Uncharacterized protein</fullName>
    </submittedName>
</protein>
<evidence type="ECO:0000313" key="3">
    <source>
        <dbReference type="EMBL" id="WOK98979.1"/>
    </source>
</evidence>
<sequence>MKSISLVLLLAFTMATCGFARQKLGHLDSVDGGEMEKVKTTLGYSGSSSRLDNHHSIPRDQYSSSHGGSTGQLPPYGDDSGNQGGGSGSGGIN</sequence>
<feature type="region of interest" description="Disordered" evidence="1">
    <location>
        <begin position="41"/>
        <end position="93"/>
    </location>
</feature>
<keyword evidence="2" id="KW-0732">Signal</keyword>
<dbReference type="Proteomes" id="UP001327560">
    <property type="component" value="Chromosome 2"/>
</dbReference>
<feature type="chain" id="PRO_5042877030" evidence="2">
    <location>
        <begin position="21"/>
        <end position="93"/>
    </location>
</feature>
<evidence type="ECO:0000256" key="1">
    <source>
        <dbReference type="SAM" id="MobiDB-lite"/>
    </source>
</evidence>
<feature type="compositionally biased region" description="Gly residues" evidence="1">
    <location>
        <begin position="82"/>
        <end position="93"/>
    </location>
</feature>
<reference evidence="3 4" key="1">
    <citation type="submission" date="2023-10" db="EMBL/GenBank/DDBJ databases">
        <title>Chromosome-scale genome assembly provides insights into flower coloration mechanisms of Canna indica.</title>
        <authorList>
            <person name="Li C."/>
        </authorList>
    </citation>
    <scope>NUCLEOTIDE SEQUENCE [LARGE SCALE GENOMIC DNA]</scope>
    <source>
        <tissue evidence="3">Flower</tissue>
    </source>
</reference>
<organism evidence="3 4">
    <name type="scientific">Canna indica</name>
    <name type="common">Indian-shot</name>
    <dbReference type="NCBI Taxonomy" id="4628"/>
    <lineage>
        <taxon>Eukaryota</taxon>
        <taxon>Viridiplantae</taxon>
        <taxon>Streptophyta</taxon>
        <taxon>Embryophyta</taxon>
        <taxon>Tracheophyta</taxon>
        <taxon>Spermatophyta</taxon>
        <taxon>Magnoliopsida</taxon>
        <taxon>Liliopsida</taxon>
        <taxon>Zingiberales</taxon>
        <taxon>Cannaceae</taxon>
        <taxon>Canna</taxon>
    </lineage>
</organism>
<accession>A0AAQ3Q7T7</accession>
<name>A0AAQ3Q7T7_9LILI</name>
<proteinExistence type="predicted"/>
<evidence type="ECO:0000313" key="4">
    <source>
        <dbReference type="Proteomes" id="UP001327560"/>
    </source>
</evidence>
<keyword evidence="4" id="KW-1185">Reference proteome</keyword>
<dbReference type="AlphaFoldDB" id="A0AAQ3Q7T7"/>
<evidence type="ECO:0000256" key="2">
    <source>
        <dbReference type="SAM" id="SignalP"/>
    </source>
</evidence>